<dbReference type="PANTHER" id="PTHR10887">
    <property type="entry name" value="DNA2/NAM7 HELICASE FAMILY"/>
    <property type="match status" value="1"/>
</dbReference>
<proteinExistence type="predicted"/>
<dbReference type="EMBL" id="CM000786">
    <property type="protein sequence ID" value="AQK40552.1"/>
    <property type="molecule type" value="Genomic_DNA"/>
</dbReference>
<protein>
    <submittedName>
        <fullName evidence="2">p-loop containing nucleoside triphosphate hydrolase superfamily protein</fullName>
    </submittedName>
</protein>
<dbReference type="Pfam" id="PF13087">
    <property type="entry name" value="AAA_12"/>
    <property type="match status" value="1"/>
</dbReference>
<dbReference type="InterPro" id="IPR045055">
    <property type="entry name" value="DNA2/NAM7-like"/>
</dbReference>
<name>A0A1D6IXA7_MAIZE</name>
<feature type="domain" description="DNA2/NAM7 helicase-like C-terminal" evidence="1">
    <location>
        <begin position="155"/>
        <end position="232"/>
    </location>
</feature>
<dbReference type="ExpressionAtlas" id="A0A1D6IXA7">
    <property type="expression patterns" value="baseline and differential"/>
</dbReference>
<sequence length="671" mass="76600">MRRLDLRAWPLPSGRGPEDSPLPFICWGENGGRGRTSMQTVKARRGTRAAVASDSEQLRLDRLGGSDLEAEDSAGSPRMATAVRAQTRGLALHLLGERMEVGERGRTSMRTVKARRGTPTAAAETEWDKTCGACWDDKQLQSVVKSTIAKENRFGRSLFERLSGLDFPKHMLNIQYRMHPSISKFPNQKFYEGKIIDGLNVKDYNNIYLDGHMYGPYSFIHVEVGFEENNKQGLKILLKLLWHSMWILGHETTHLDSNSTWSDYVKDAKDRECFLKTRDDDFLARTMDQFRLMQNSQVTDNVSRWNIECQCAPDAQLTGDNRATIPDKAQVVEPAHAEQVPVQSERAVEKTWQVRLDQLSLSPSFAPGEQLTDEKVVEPAHAEQVHLARLSPSPSRERARLSQFAPGAQLTDEEAATLEEEDRPQIDLLDGLPQLAEAVARTPVRSASDGRFWSNEHMDLYNSIYSKKKCADNKWIDWKNIKRLPKMPYVEKASRDISLHELMAIKQNWYEEPIKQFYSTLSINQSRTSLTWMTGINKKITVTKRFCQKVLHVPSEHNIKIKRQLTDAQEKELMSADGNQVYSLNRIITKTINPLIGDKSKVHESSRVLLYHILFGKPFDIVDMLEEMENNHMHTSKRMSYAPYIMLLINSATKEKFVPGSGENKCVEHEK</sequence>
<gene>
    <name evidence="2" type="ORF">ZEAMMB73_Zm00001d024017</name>
</gene>
<dbReference type="Gene3D" id="3.40.50.300">
    <property type="entry name" value="P-loop containing nucleotide triphosphate hydrolases"/>
    <property type="match status" value="2"/>
</dbReference>
<evidence type="ECO:0000259" key="1">
    <source>
        <dbReference type="Pfam" id="PF13087"/>
    </source>
</evidence>
<dbReference type="GO" id="GO:0016787">
    <property type="term" value="F:hydrolase activity"/>
    <property type="evidence" value="ECO:0007669"/>
    <property type="project" value="UniProtKB-KW"/>
</dbReference>
<keyword evidence="2" id="KW-0378">Hydrolase</keyword>
<evidence type="ECO:0000313" key="2">
    <source>
        <dbReference type="EMBL" id="AQK40552.1"/>
    </source>
</evidence>
<dbReference type="InParanoid" id="A0A1D6IXA7"/>
<dbReference type="PANTHER" id="PTHR10887:SF522">
    <property type="entry name" value="P-LOOP CONTAINING NUCLEOSIDE TRIPHOSPHATE HYDROLASES SUPERFAMILY PROTEIN"/>
    <property type="match status" value="1"/>
</dbReference>
<reference evidence="2" key="1">
    <citation type="submission" date="2015-12" db="EMBL/GenBank/DDBJ databases">
        <title>Update maize B73 reference genome by single molecule sequencing technologies.</title>
        <authorList>
            <consortium name="Maize Genome Sequencing Project"/>
            <person name="Ware D."/>
        </authorList>
    </citation>
    <scope>NUCLEOTIDE SEQUENCE</scope>
    <source>
        <tissue evidence="2">Seedling</tissue>
    </source>
</reference>
<organism evidence="2">
    <name type="scientific">Zea mays</name>
    <name type="common">Maize</name>
    <dbReference type="NCBI Taxonomy" id="4577"/>
    <lineage>
        <taxon>Eukaryota</taxon>
        <taxon>Viridiplantae</taxon>
        <taxon>Streptophyta</taxon>
        <taxon>Embryophyta</taxon>
        <taxon>Tracheophyta</taxon>
        <taxon>Spermatophyta</taxon>
        <taxon>Magnoliopsida</taxon>
        <taxon>Liliopsida</taxon>
        <taxon>Poales</taxon>
        <taxon>Poaceae</taxon>
        <taxon>PACMAD clade</taxon>
        <taxon>Panicoideae</taxon>
        <taxon>Andropogonodae</taxon>
        <taxon>Andropogoneae</taxon>
        <taxon>Tripsacinae</taxon>
        <taxon>Zea</taxon>
    </lineage>
</organism>
<dbReference type="AlphaFoldDB" id="A0A1D6IXA7"/>
<accession>A0A1D6IXA7</accession>
<dbReference type="InterPro" id="IPR041679">
    <property type="entry name" value="DNA2/NAM7-like_C"/>
</dbReference>
<dbReference type="SUPFAM" id="SSF52540">
    <property type="entry name" value="P-loop containing nucleoside triphosphate hydrolases"/>
    <property type="match status" value="1"/>
</dbReference>
<dbReference type="InterPro" id="IPR027417">
    <property type="entry name" value="P-loop_NTPase"/>
</dbReference>